<accession>A0A2Y9AA77</accession>
<dbReference type="RefSeq" id="WP_170125312.1">
    <property type="nucleotide sequence ID" value="NZ_QGDJ01000002.1"/>
</dbReference>
<keyword evidence="1" id="KW-0732">Signal</keyword>
<evidence type="ECO:0000313" key="3">
    <source>
        <dbReference type="EMBL" id="SSA41461.1"/>
    </source>
</evidence>
<sequence>MKFALTLMLLPCAPGAAPVVPPKIQGLPITEPAVPPSPPCLRADCPTRT</sequence>
<evidence type="ECO:0000256" key="1">
    <source>
        <dbReference type="SAM" id="SignalP"/>
    </source>
</evidence>
<reference evidence="2 4" key="2">
    <citation type="submission" date="2018-03" db="EMBL/GenBank/DDBJ databases">
        <title>Genomic Encyclopedia of Archaeal and Bacterial Type Strains, Phase II (KMG-II): from individual species to whole genera.</title>
        <authorList>
            <person name="Goeker M."/>
        </authorList>
    </citation>
    <scope>NUCLEOTIDE SEQUENCE [LARGE SCALE GENOMIC DNA]</scope>
    <source>
        <strain evidence="2 4">DSM 25227</strain>
    </source>
</reference>
<evidence type="ECO:0000313" key="2">
    <source>
        <dbReference type="EMBL" id="PWJ21051.1"/>
    </source>
</evidence>
<reference evidence="3 5" key="1">
    <citation type="submission" date="2016-10" db="EMBL/GenBank/DDBJ databases">
        <authorList>
            <person name="Cai Z."/>
        </authorList>
    </citation>
    <scope>NUCLEOTIDE SEQUENCE [LARGE SCALE GENOMIC DNA]</scope>
    <source>
        <strain evidence="3 5">DSM 25227</strain>
    </source>
</reference>
<name>A0A2Y9AA77_9RHOB</name>
<dbReference type="EMBL" id="UETC01000002">
    <property type="protein sequence ID" value="SSA41461.1"/>
    <property type="molecule type" value="Genomic_DNA"/>
</dbReference>
<dbReference type="EMBL" id="QGDJ01000002">
    <property type="protein sequence ID" value="PWJ21051.1"/>
    <property type="molecule type" value="Genomic_DNA"/>
</dbReference>
<protein>
    <submittedName>
        <fullName evidence="3">Uncharacterized protein</fullName>
    </submittedName>
</protein>
<evidence type="ECO:0000313" key="4">
    <source>
        <dbReference type="Proteomes" id="UP000245839"/>
    </source>
</evidence>
<evidence type="ECO:0000313" key="5">
    <source>
        <dbReference type="Proteomes" id="UP000251571"/>
    </source>
</evidence>
<proteinExistence type="predicted"/>
<dbReference type="Proteomes" id="UP000245839">
    <property type="component" value="Unassembled WGS sequence"/>
</dbReference>
<gene>
    <name evidence="2" type="ORF">BCF38_102299</name>
    <name evidence="3" type="ORF">SAMN05421539_102299</name>
</gene>
<feature type="signal peptide" evidence="1">
    <location>
        <begin position="1"/>
        <end position="16"/>
    </location>
</feature>
<dbReference type="AlphaFoldDB" id="A0A2Y9AA77"/>
<dbReference type="Proteomes" id="UP000251571">
    <property type="component" value="Unassembled WGS sequence"/>
</dbReference>
<feature type="chain" id="PRO_5044071869" evidence="1">
    <location>
        <begin position="17"/>
        <end position="49"/>
    </location>
</feature>
<keyword evidence="4" id="KW-1185">Reference proteome</keyword>
<organism evidence="3 5">
    <name type="scientific">Jannaschia seohaensis</name>
    <dbReference type="NCBI Taxonomy" id="475081"/>
    <lineage>
        <taxon>Bacteria</taxon>
        <taxon>Pseudomonadati</taxon>
        <taxon>Pseudomonadota</taxon>
        <taxon>Alphaproteobacteria</taxon>
        <taxon>Rhodobacterales</taxon>
        <taxon>Roseobacteraceae</taxon>
        <taxon>Jannaschia</taxon>
    </lineage>
</organism>